<dbReference type="PANTHER" id="PTHR13952:SF5">
    <property type="entry name" value="U1 SMALL NUCLEAR RIBONUCLEOPROTEIN 70 KDA"/>
    <property type="match status" value="1"/>
</dbReference>
<organism evidence="11 12">
    <name type="scientific">Necator americanus</name>
    <name type="common">Human hookworm</name>
    <dbReference type="NCBI Taxonomy" id="51031"/>
    <lineage>
        <taxon>Eukaryota</taxon>
        <taxon>Metazoa</taxon>
        <taxon>Ecdysozoa</taxon>
        <taxon>Nematoda</taxon>
        <taxon>Chromadorea</taxon>
        <taxon>Rhabditida</taxon>
        <taxon>Rhabditina</taxon>
        <taxon>Rhabditomorpha</taxon>
        <taxon>Strongyloidea</taxon>
        <taxon>Ancylostomatidae</taxon>
        <taxon>Bunostominae</taxon>
        <taxon>Necator</taxon>
    </lineage>
</organism>
<comment type="subcellular location">
    <subcellularLocation>
        <location evidence="1">Nucleus</location>
    </subcellularLocation>
</comment>
<evidence type="ECO:0000256" key="9">
    <source>
        <dbReference type="SAM" id="MobiDB-lite"/>
    </source>
</evidence>
<feature type="domain" description="RRM" evidence="10">
    <location>
        <begin position="138"/>
        <end position="215"/>
    </location>
</feature>
<evidence type="ECO:0000256" key="6">
    <source>
        <dbReference type="ARBA" id="ARBA00023274"/>
    </source>
</evidence>
<dbReference type="PROSITE" id="PS50102">
    <property type="entry name" value="RRM"/>
    <property type="match status" value="1"/>
</dbReference>
<dbReference type="InterPro" id="IPR012677">
    <property type="entry name" value="Nucleotide-bd_a/b_plait_sf"/>
</dbReference>
<dbReference type="GO" id="GO:0030619">
    <property type="term" value="F:U1 snRNA binding"/>
    <property type="evidence" value="ECO:0007669"/>
    <property type="project" value="InterPro"/>
</dbReference>
<dbReference type="InterPro" id="IPR035979">
    <property type="entry name" value="RBD_domain_sf"/>
</dbReference>
<evidence type="ECO:0000256" key="7">
    <source>
        <dbReference type="ARBA" id="ARBA00031739"/>
    </source>
</evidence>
<dbReference type="KEGG" id="nai:NECAME_15338"/>
<dbReference type="CDD" id="cd12236">
    <property type="entry name" value="RRM_snRNP70"/>
    <property type="match status" value="1"/>
</dbReference>
<dbReference type="GO" id="GO:0071011">
    <property type="term" value="C:precatalytic spliceosome"/>
    <property type="evidence" value="ECO:0007669"/>
    <property type="project" value="TreeGrafter"/>
</dbReference>
<keyword evidence="12" id="KW-1185">Reference proteome</keyword>
<reference evidence="12" key="1">
    <citation type="journal article" date="2014" name="Nat. Genet.">
        <title>Genome of the human hookworm Necator americanus.</title>
        <authorList>
            <person name="Tang Y.T."/>
            <person name="Gao X."/>
            <person name="Rosa B.A."/>
            <person name="Abubucker S."/>
            <person name="Hallsworth-Pepin K."/>
            <person name="Martin J."/>
            <person name="Tyagi R."/>
            <person name="Heizer E."/>
            <person name="Zhang X."/>
            <person name="Bhonagiri-Palsikar V."/>
            <person name="Minx P."/>
            <person name="Warren W.C."/>
            <person name="Wang Q."/>
            <person name="Zhan B."/>
            <person name="Hotez P.J."/>
            <person name="Sternberg P.W."/>
            <person name="Dougall A."/>
            <person name="Gaze S.T."/>
            <person name="Mulvenna J."/>
            <person name="Sotillo J."/>
            <person name="Ranganathan S."/>
            <person name="Rabelo E.M."/>
            <person name="Wilson R.K."/>
            <person name="Felgner P.L."/>
            <person name="Bethony J."/>
            <person name="Hawdon J.M."/>
            <person name="Gasser R.B."/>
            <person name="Loukas A."/>
            <person name="Mitreva M."/>
        </authorList>
    </citation>
    <scope>NUCLEOTIDE SEQUENCE [LARGE SCALE GENOMIC DNA]</scope>
</reference>
<keyword evidence="4 8" id="KW-0694">RNA-binding</keyword>
<proteinExistence type="predicted"/>
<dbReference type="Pfam" id="PF12220">
    <property type="entry name" value="U1snRNP70_N"/>
    <property type="match status" value="1"/>
</dbReference>
<feature type="compositionally biased region" description="Basic and acidic residues" evidence="9">
    <location>
        <begin position="280"/>
        <end position="306"/>
    </location>
</feature>
<dbReference type="SUPFAM" id="SSF54928">
    <property type="entry name" value="RNA-binding domain, RBD"/>
    <property type="match status" value="1"/>
</dbReference>
<dbReference type="GO" id="GO:0005685">
    <property type="term" value="C:U1 snRNP"/>
    <property type="evidence" value="ECO:0007669"/>
    <property type="project" value="TreeGrafter"/>
</dbReference>
<name>W2SKK8_NECAM</name>
<evidence type="ECO:0000259" key="10">
    <source>
        <dbReference type="PROSITE" id="PS50102"/>
    </source>
</evidence>
<dbReference type="FunFam" id="3.30.70.330:FF:000132">
    <property type="entry name" value="Small nuclear ribonucleoprotein U11/U12 subunit 35"/>
    <property type="match status" value="1"/>
</dbReference>
<evidence type="ECO:0000256" key="8">
    <source>
        <dbReference type="PROSITE-ProRule" id="PRU00176"/>
    </source>
</evidence>
<dbReference type="Gene3D" id="3.30.70.330">
    <property type="match status" value="1"/>
</dbReference>
<dbReference type="InterPro" id="IPR034143">
    <property type="entry name" value="snRNP70_RRM"/>
</dbReference>
<gene>
    <name evidence="11" type="ORF">NECAME_15338</name>
</gene>
<dbReference type="OMA" id="FIEYQHK"/>
<sequence>MTACLPPNLLALFEARPPIPYLPPPTDLLIEKKEKGRCTEITGIAEYVDLFEDPKDTPPKPIIETRTEKKERRRREKEELLAYKLSLLYSALIFLVTKLAGDTEMESFTENWFYKEVEQGIAQWNPAENPNATEDPYKTLFVARINYETSENRLKREFETYGKIKKLAMIHDLNGKPRGYAFIEYSDKSEMSNAYKRADGTKVDGRRLIVDYERGRTQKSWLPRRLVLKMFYKPLTFVVDVVNDGIFPKAGGGKGDTRRARESRAAMEEREAAGLPPLDGNRDRDRDRADSPRTPRDSYREHDRNGTSRHRSRSRDRGYARDRGHDRDRGYGRDRRENGYGRDDRRSGFRGPPAPYGRDRR</sequence>
<keyword evidence="5" id="KW-0539">Nucleus</keyword>
<dbReference type="Proteomes" id="UP000053676">
    <property type="component" value="Unassembled WGS sequence"/>
</dbReference>
<protein>
    <recommendedName>
        <fullName evidence="2">U1 small nuclear ribonucleoprotein 70 kDa</fullName>
    </recommendedName>
    <alternativeName>
        <fullName evidence="7">U1 snRNP-binding protein homolog</fullName>
    </alternativeName>
    <alternativeName>
        <fullName evidence="3">U11/U12 small nuclear ribonucleoprotein 35 kDa protein</fullName>
    </alternativeName>
</protein>
<evidence type="ECO:0000256" key="4">
    <source>
        <dbReference type="ARBA" id="ARBA00022884"/>
    </source>
</evidence>
<dbReference type="SMART" id="SM00360">
    <property type="entry name" value="RRM"/>
    <property type="match status" value="1"/>
</dbReference>
<evidence type="ECO:0000256" key="5">
    <source>
        <dbReference type="ARBA" id="ARBA00023242"/>
    </source>
</evidence>
<dbReference type="GO" id="GO:0003729">
    <property type="term" value="F:mRNA binding"/>
    <property type="evidence" value="ECO:0007669"/>
    <property type="project" value="TreeGrafter"/>
</dbReference>
<dbReference type="EMBL" id="KI669116">
    <property type="protein sequence ID" value="ETN69381.1"/>
    <property type="molecule type" value="Genomic_DNA"/>
</dbReference>
<dbReference type="InterPro" id="IPR000504">
    <property type="entry name" value="RRM_dom"/>
</dbReference>
<keyword evidence="6" id="KW-0687">Ribonucleoprotein</keyword>
<dbReference type="OrthoDB" id="272703at2759"/>
<dbReference type="AlphaFoldDB" id="W2SKK8"/>
<dbReference type="InterPro" id="IPR022023">
    <property type="entry name" value="U1snRNP70_N"/>
</dbReference>
<dbReference type="InterPro" id="IPR051183">
    <property type="entry name" value="U1_U11-U12_snRNP_70-35kDa"/>
</dbReference>
<evidence type="ECO:0000313" key="12">
    <source>
        <dbReference type="Proteomes" id="UP000053676"/>
    </source>
</evidence>
<dbReference type="PANTHER" id="PTHR13952">
    <property type="entry name" value="U1 SMALL NUCLEAR RIBONUCLEOPROTEIN 70 KD"/>
    <property type="match status" value="1"/>
</dbReference>
<evidence type="ECO:0000256" key="1">
    <source>
        <dbReference type="ARBA" id="ARBA00004123"/>
    </source>
</evidence>
<dbReference type="GO" id="GO:0071004">
    <property type="term" value="C:U2-type prespliceosome"/>
    <property type="evidence" value="ECO:0007669"/>
    <property type="project" value="TreeGrafter"/>
</dbReference>
<evidence type="ECO:0000313" key="11">
    <source>
        <dbReference type="EMBL" id="ETN69381.1"/>
    </source>
</evidence>
<dbReference type="STRING" id="51031.W2SKK8"/>
<evidence type="ECO:0000256" key="3">
    <source>
        <dbReference type="ARBA" id="ARBA00021080"/>
    </source>
</evidence>
<dbReference type="GO" id="GO:0000398">
    <property type="term" value="P:mRNA splicing, via spliceosome"/>
    <property type="evidence" value="ECO:0007669"/>
    <property type="project" value="TreeGrafter"/>
</dbReference>
<feature type="region of interest" description="Disordered" evidence="9">
    <location>
        <begin position="248"/>
        <end position="361"/>
    </location>
</feature>
<feature type="compositionally biased region" description="Basic and acidic residues" evidence="9">
    <location>
        <begin position="315"/>
        <end position="347"/>
    </location>
</feature>
<accession>W2SKK8</accession>
<dbReference type="Pfam" id="PF00076">
    <property type="entry name" value="RRM_1"/>
    <property type="match status" value="1"/>
</dbReference>
<evidence type="ECO:0000256" key="2">
    <source>
        <dbReference type="ARBA" id="ARBA00016996"/>
    </source>
</evidence>
<feature type="compositionally biased region" description="Basic and acidic residues" evidence="9">
    <location>
        <begin position="255"/>
        <end position="272"/>
    </location>
</feature>